<keyword evidence="17" id="KW-1185">Reference proteome</keyword>
<dbReference type="PANTHER" id="PTHR14003">
    <property type="entry name" value="TRANSCRIPTIONAL REPRESSOR PROTEIN YY"/>
    <property type="match status" value="1"/>
</dbReference>
<feature type="domain" description="C2H2-type" evidence="15">
    <location>
        <begin position="361"/>
        <end position="388"/>
    </location>
</feature>
<keyword evidence="8" id="KW-0862">Zinc</keyword>
<name>A0A183UYF4_TOXCA</name>
<reference evidence="18" key="1">
    <citation type="submission" date="2016-06" db="UniProtKB">
        <authorList>
            <consortium name="WormBaseParasite"/>
        </authorList>
    </citation>
    <scope>IDENTIFICATION</scope>
</reference>
<evidence type="ECO:0000313" key="18">
    <source>
        <dbReference type="WBParaSite" id="TCNE_0001352401-mRNA-1"/>
    </source>
</evidence>
<dbReference type="SUPFAM" id="SSF57667">
    <property type="entry name" value="beta-beta-alpha zinc fingers"/>
    <property type="match status" value="2"/>
</dbReference>
<dbReference type="EMBL" id="UYWY01021763">
    <property type="protein sequence ID" value="VDM44845.1"/>
    <property type="molecule type" value="Genomic_DNA"/>
</dbReference>
<keyword evidence="4" id="KW-1017">Isopeptide bond</keyword>
<dbReference type="FunFam" id="3.30.160.60:FF:000104">
    <property type="entry name" value="Transcriptional repressor protein YY1"/>
    <property type="match status" value="1"/>
</dbReference>
<evidence type="ECO:0000313" key="16">
    <source>
        <dbReference type="EMBL" id="VDM44845.1"/>
    </source>
</evidence>
<comment type="subcellular location">
    <subcellularLocation>
        <location evidence="2">Nucleus</location>
    </subcellularLocation>
</comment>
<dbReference type="FunFam" id="3.30.160.60:FF:000247">
    <property type="entry name" value="Zinc finger protein 236"/>
    <property type="match status" value="1"/>
</dbReference>
<keyword evidence="5" id="KW-0479">Metal-binding</keyword>
<evidence type="ECO:0000256" key="13">
    <source>
        <dbReference type="ARBA" id="ARBA00023242"/>
    </source>
</evidence>
<reference evidence="16 17" key="2">
    <citation type="submission" date="2018-11" db="EMBL/GenBank/DDBJ databases">
        <authorList>
            <consortium name="Pathogen Informatics"/>
        </authorList>
    </citation>
    <scope>NUCLEOTIDE SEQUENCE [LARGE SCALE GENOMIC DNA]</scope>
</reference>
<keyword evidence="7 14" id="KW-0863">Zinc-finger</keyword>
<dbReference type="GO" id="GO:0008270">
    <property type="term" value="F:zinc ion binding"/>
    <property type="evidence" value="ECO:0007669"/>
    <property type="project" value="UniProtKB-KW"/>
</dbReference>
<evidence type="ECO:0000256" key="5">
    <source>
        <dbReference type="ARBA" id="ARBA00022723"/>
    </source>
</evidence>
<evidence type="ECO:0000256" key="7">
    <source>
        <dbReference type="ARBA" id="ARBA00022771"/>
    </source>
</evidence>
<gene>
    <name evidence="16" type="ORF">TCNE_LOCUS13524</name>
</gene>
<dbReference type="PROSITE" id="PS50157">
    <property type="entry name" value="ZINC_FINGER_C2H2_2"/>
    <property type="match status" value="3"/>
</dbReference>
<feature type="domain" description="C2H2-type" evidence="15">
    <location>
        <begin position="389"/>
        <end position="418"/>
    </location>
</feature>
<comment type="similarity">
    <text evidence="3">Belongs to the krueppel C2H2-type zinc-finger protein family.</text>
</comment>
<dbReference type="PANTHER" id="PTHR14003:SF19">
    <property type="entry name" value="YY2 TRANSCRIPTION FACTOR"/>
    <property type="match status" value="1"/>
</dbReference>
<evidence type="ECO:0000256" key="4">
    <source>
        <dbReference type="ARBA" id="ARBA00022499"/>
    </source>
</evidence>
<evidence type="ECO:0000313" key="17">
    <source>
        <dbReference type="Proteomes" id="UP000050794"/>
    </source>
</evidence>
<keyword evidence="10" id="KW-0805">Transcription regulation</keyword>
<dbReference type="PROSITE" id="PS00028">
    <property type="entry name" value="ZINC_FINGER_C2H2_1"/>
    <property type="match status" value="3"/>
</dbReference>
<sequence>MSNSNECVCGLLDDISLENHFTDVDFSYPSNMAFDMHPICGEDFLLSGEETISSSVDTASDAEECIDFDSVTAVPQLNITHSPNKTKIDRPHAVLEMRNGLSSSTFSKAQDDAMLTSNVSNISRNYEVRWAVSPGRVPTSLSGSGQWKRRRVQIRTANGEYEANVWVATVPSANMRTVCSVHHPTANVSKQKSPKFVGVRYEWEAFDFDEQILRNSQHDPTLSSTAQGFEDGLSSPTAVIVPSVTNDDIASKSDTRTDESVERTLAVDCSVAEQAGRASTNALNKRNDSLSFENVESKQGETVSTFKPVRMIKVHRVSESIPKARKSMLRKVPCPHENCTKLFKNCAALRKHIVFHAPPAHKCLECGRAFVERSKLRRHQLVHTGEKPFHCGFEGCGKRFSLVFNLRTHQRLHLGEKPFVCPQCERAFAQSTNLKAHLKTHETQQSREMHEVSQRNVPDSLLLEQPTEYLDNYMRICEFE</sequence>
<dbReference type="AlphaFoldDB" id="A0A183UYF4"/>
<keyword evidence="12" id="KW-0804">Transcription</keyword>
<accession>A0A183UYF4</accession>
<dbReference type="Gene3D" id="3.30.160.60">
    <property type="entry name" value="Classic Zinc Finger"/>
    <property type="match status" value="3"/>
</dbReference>
<proteinExistence type="inferred from homology"/>
<evidence type="ECO:0000256" key="11">
    <source>
        <dbReference type="ARBA" id="ARBA00023125"/>
    </source>
</evidence>
<evidence type="ECO:0000256" key="12">
    <source>
        <dbReference type="ARBA" id="ARBA00023163"/>
    </source>
</evidence>
<evidence type="ECO:0000256" key="10">
    <source>
        <dbReference type="ARBA" id="ARBA00023015"/>
    </source>
</evidence>
<dbReference type="SMART" id="SM00355">
    <property type="entry name" value="ZnF_C2H2"/>
    <property type="match status" value="4"/>
</dbReference>
<evidence type="ECO:0000256" key="1">
    <source>
        <dbReference type="ARBA" id="ARBA00003767"/>
    </source>
</evidence>
<dbReference type="GO" id="GO:0005667">
    <property type="term" value="C:transcription regulator complex"/>
    <property type="evidence" value="ECO:0007669"/>
    <property type="project" value="TreeGrafter"/>
</dbReference>
<dbReference type="GO" id="GO:0000981">
    <property type="term" value="F:DNA-binding transcription factor activity, RNA polymerase II-specific"/>
    <property type="evidence" value="ECO:0007669"/>
    <property type="project" value="TreeGrafter"/>
</dbReference>
<dbReference type="WBParaSite" id="TCNE_0001352401-mRNA-1">
    <property type="protein sequence ID" value="TCNE_0001352401-mRNA-1"/>
    <property type="gene ID" value="TCNE_0001352401"/>
</dbReference>
<dbReference type="GO" id="GO:0000978">
    <property type="term" value="F:RNA polymerase II cis-regulatory region sequence-specific DNA binding"/>
    <property type="evidence" value="ECO:0007669"/>
    <property type="project" value="TreeGrafter"/>
</dbReference>
<keyword evidence="13" id="KW-0539">Nucleus</keyword>
<evidence type="ECO:0000256" key="2">
    <source>
        <dbReference type="ARBA" id="ARBA00004123"/>
    </source>
</evidence>
<dbReference type="FunFam" id="3.30.160.60:FF:000376">
    <property type="entry name" value="Zinc finger protein 236"/>
    <property type="match status" value="1"/>
</dbReference>
<evidence type="ECO:0000256" key="6">
    <source>
        <dbReference type="ARBA" id="ARBA00022737"/>
    </source>
</evidence>
<keyword evidence="6" id="KW-0677">Repeat</keyword>
<evidence type="ECO:0000256" key="3">
    <source>
        <dbReference type="ARBA" id="ARBA00006991"/>
    </source>
</evidence>
<feature type="domain" description="C2H2-type" evidence="15">
    <location>
        <begin position="419"/>
        <end position="446"/>
    </location>
</feature>
<evidence type="ECO:0000256" key="9">
    <source>
        <dbReference type="ARBA" id="ARBA00022843"/>
    </source>
</evidence>
<evidence type="ECO:0000256" key="14">
    <source>
        <dbReference type="PROSITE-ProRule" id="PRU00042"/>
    </source>
</evidence>
<protein>
    <submittedName>
        <fullName evidence="18">Zinc finger protein</fullName>
    </submittedName>
</protein>
<dbReference type="GO" id="GO:0000785">
    <property type="term" value="C:chromatin"/>
    <property type="evidence" value="ECO:0007669"/>
    <property type="project" value="TreeGrafter"/>
</dbReference>
<organism evidence="17 18">
    <name type="scientific">Toxocara canis</name>
    <name type="common">Canine roundworm</name>
    <dbReference type="NCBI Taxonomy" id="6265"/>
    <lineage>
        <taxon>Eukaryota</taxon>
        <taxon>Metazoa</taxon>
        <taxon>Ecdysozoa</taxon>
        <taxon>Nematoda</taxon>
        <taxon>Chromadorea</taxon>
        <taxon>Rhabditida</taxon>
        <taxon>Spirurina</taxon>
        <taxon>Ascaridomorpha</taxon>
        <taxon>Ascaridoidea</taxon>
        <taxon>Toxocaridae</taxon>
        <taxon>Toxocara</taxon>
    </lineage>
</organism>
<dbReference type="Pfam" id="PF00096">
    <property type="entry name" value="zf-C2H2"/>
    <property type="match status" value="3"/>
</dbReference>
<keyword evidence="11" id="KW-0238">DNA-binding</keyword>
<dbReference type="InterPro" id="IPR036236">
    <property type="entry name" value="Znf_C2H2_sf"/>
</dbReference>
<evidence type="ECO:0000259" key="15">
    <source>
        <dbReference type="PROSITE" id="PS50157"/>
    </source>
</evidence>
<dbReference type="Proteomes" id="UP000050794">
    <property type="component" value="Unassembled WGS sequence"/>
</dbReference>
<keyword evidence="9" id="KW-0832">Ubl conjugation</keyword>
<dbReference type="InterPro" id="IPR013087">
    <property type="entry name" value="Znf_C2H2_type"/>
</dbReference>
<comment type="function">
    <text evidence="1">May be involved in transcriptional regulation.</text>
</comment>
<dbReference type="GO" id="GO:0031519">
    <property type="term" value="C:PcG protein complex"/>
    <property type="evidence" value="ECO:0007669"/>
    <property type="project" value="TreeGrafter"/>
</dbReference>
<evidence type="ECO:0000256" key="8">
    <source>
        <dbReference type="ARBA" id="ARBA00022833"/>
    </source>
</evidence>